<name>A0A2N3LP02_9BACI</name>
<dbReference type="Pfam" id="PF00072">
    <property type="entry name" value="Response_reg"/>
    <property type="match status" value="1"/>
</dbReference>
<dbReference type="SMART" id="SM00342">
    <property type="entry name" value="HTH_ARAC"/>
    <property type="match status" value="1"/>
</dbReference>
<keyword evidence="6" id="KW-0238">DNA-binding</keyword>
<keyword evidence="12" id="KW-1185">Reference proteome</keyword>
<sequence length="506" mass="58502">MYNVFLVDDEPLIIDGLKVLIPWKDLDLQVIGTAHNGKEALKKLEESPCDILLTDIKMPEMDGLALINRLKRVHPGTKCVVLSGFQEFEYVKEGLSLGIENYLLKPVNEQELMSTLRNAVEKLEKSSVDEEAYFVLRDNTIWRWLNEDIDSKEWRDRLELYQLQFDECDTTVLVIQLMENDSLGSEELYTLRTHIEKKLENVCIVNPEGEFVVLVTSHNQEECSKKIKTIEVLLEQEGIDYFIFKGSTVAYMNECYQSLSVAKKLTSFRLLLKGSCVISEDDMNPYKEGYIENHESIQQIIKWVVTKESSQAIKEVKRIIKEFGNQVSFISPHGIQSFAIELVTSIQTEVMKHPSEKITEYVREIISVQSLGNLEDLLVSYIESTVRHLQEQSENGSPIIQSVLKFIQEHYHEEQSLKTLSQKFHVNSIYLGQLFHKETGYIFSDYLNQLRIHHAKELLKDTYNKVGDIGKQVGYSDSTYFYKQFKKIIGVTPKEYRLLALQKTAK</sequence>
<keyword evidence="2" id="KW-0963">Cytoplasm</keyword>
<evidence type="ECO:0000313" key="12">
    <source>
        <dbReference type="Proteomes" id="UP000233440"/>
    </source>
</evidence>
<evidence type="ECO:0000256" key="3">
    <source>
        <dbReference type="ARBA" id="ARBA00022553"/>
    </source>
</evidence>
<keyword evidence="4" id="KW-0902">Two-component regulatory system</keyword>
<dbReference type="GO" id="GO:0000160">
    <property type="term" value="P:phosphorelay signal transduction system"/>
    <property type="evidence" value="ECO:0007669"/>
    <property type="project" value="UniProtKB-KW"/>
</dbReference>
<dbReference type="PRINTS" id="PR00032">
    <property type="entry name" value="HTHARAC"/>
</dbReference>
<dbReference type="SMART" id="SM00448">
    <property type="entry name" value="REC"/>
    <property type="match status" value="1"/>
</dbReference>
<dbReference type="Proteomes" id="UP000233440">
    <property type="component" value="Unassembled WGS sequence"/>
</dbReference>
<dbReference type="GO" id="GO:0043565">
    <property type="term" value="F:sequence-specific DNA binding"/>
    <property type="evidence" value="ECO:0007669"/>
    <property type="project" value="InterPro"/>
</dbReference>
<dbReference type="EMBL" id="PIQO01000002">
    <property type="protein sequence ID" value="PKR86348.1"/>
    <property type="molecule type" value="Genomic_DNA"/>
</dbReference>
<dbReference type="OrthoDB" id="342399at2"/>
<dbReference type="PROSITE" id="PS50110">
    <property type="entry name" value="RESPONSE_REGULATORY"/>
    <property type="match status" value="1"/>
</dbReference>
<organism evidence="11 12">
    <name type="scientific">Heyndrickxia camelliae</name>
    <dbReference type="NCBI Taxonomy" id="1707093"/>
    <lineage>
        <taxon>Bacteria</taxon>
        <taxon>Bacillati</taxon>
        <taxon>Bacillota</taxon>
        <taxon>Bacilli</taxon>
        <taxon>Bacillales</taxon>
        <taxon>Bacillaceae</taxon>
        <taxon>Heyndrickxia</taxon>
    </lineage>
</organism>
<dbReference type="RefSeq" id="WP_101352986.1">
    <property type="nucleotide sequence ID" value="NZ_PIQO01000002.1"/>
</dbReference>
<dbReference type="GO" id="GO:0005737">
    <property type="term" value="C:cytoplasm"/>
    <property type="evidence" value="ECO:0007669"/>
    <property type="project" value="UniProtKB-SubCell"/>
</dbReference>
<dbReference type="PROSITE" id="PS01124">
    <property type="entry name" value="HTH_ARAC_FAMILY_2"/>
    <property type="match status" value="1"/>
</dbReference>
<keyword evidence="5" id="KW-0805">Transcription regulation</keyword>
<dbReference type="InterPro" id="IPR020449">
    <property type="entry name" value="Tscrpt_reg_AraC-type_HTH"/>
</dbReference>
<dbReference type="Gene3D" id="3.40.50.2300">
    <property type="match status" value="1"/>
</dbReference>
<evidence type="ECO:0000256" key="4">
    <source>
        <dbReference type="ARBA" id="ARBA00023012"/>
    </source>
</evidence>
<evidence type="ECO:0000259" key="10">
    <source>
        <dbReference type="PROSITE" id="PS50110"/>
    </source>
</evidence>
<evidence type="ECO:0000256" key="6">
    <source>
        <dbReference type="ARBA" id="ARBA00023125"/>
    </source>
</evidence>
<evidence type="ECO:0000259" key="9">
    <source>
        <dbReference type="PROSITE" id="PS01124"/>
    </source>
</evidence>
<dbReference type="PANTHER" id="PTHR42713:SF3">
    <property type="entry name" value="TRANSCRIPTIONAL REGULATORY PROTEIN HPTR"/>
    <property type="match status" value="1"/>
</dbReference>
<evidence type="ECO:0000256" key="7">
    <source>
        <dbReference type="ARBA" id="ARBA00023163"/>
    </source>
</evidence>
<evidence type="ECO:0000256" key="2">
    <source>
        <dbReference type="ARBA" id="ARBA00022490"/>
    </source>
</evidence>
<keyword evidence="3 8" id="KW-0597">Phosphoprotein</keyword>
<dbReference type="AlphaFoldDB" id="A0A2N3LP02"/>
<dbReference type="GO" id="GO:0003700">
    <property type="term" value="F:DNA-binding transcription factor activity"/>
    <property type="evidence" value="ECO:0007669"/>
    <property type="project" value="InterPro"/>
</dbReference>
<dbReference type="Pfam" id="PF12833">
    <property type="entry name" value="HTH_18"/>
    <property type="match status" value="1"/>
</dbReference>
<dbReference type="InterPro" id="IPR001789">
    <property type="entry name" value="Sig_transdc_resp-reg_receiver"/>
</dbReference>
<comment type="caution">
    <text evidence="11">The sequence shown here is derived from an EMBL/GenBank/DDBJ whole genome shotgun (WGS) entry which is preliminary data.</text>
</comment>
<evidence type="ECO:0000256" key="1">
    <source>
        <dbReference type="ARBA" id="ARBA00004496"/>
    </source>
</evidence>
<reference evidence="11 12" key="1">
    <citation type="submission" date="2017-11" db="EMBL/GenBank/DDBJ databases">
        <title>Bacillus camelliae sp. nov., isolated from pu'er tea.</title>
        <authorList>
            <person name="Niu L."/>
        </authorList>
    </citation>
    <scope>NUCLEOTIDE SEQUENCE [LARGE SCALE GENOMIC DNA]</scope>
    <source>
        <strain evidence="11 12">7578-1</strain>
    </source>
</reference>
<dbReference type="InterPro" id="IPR018060">
    <property type="entry name" value="HTH_AraC"/>
</dbReference>
<accession>A0A2N3LP02</accession>
<evidence type="ECO:0008006" key="13">
    <source>
        <dbReference type="Google" id="ProtNLM"/>
    </source>
</evidence>
<feature type="domain" description="HTH araC/xylS-type" evidence="9">
    <location>
        <begin position="401"/>
        <end position="499"/>
    </location>
</feature>
<comment type="subcellular location">
    <subcellularLocation>
        <location evidence="1">Cytoplasm</location>
    </subcellularLocation>
</comment>
<dbReference type="SUPFAM" id="SSF46689">
    <property type="entry name" value="Homeodomain-like"/>
    <property type="match status" value="1"/>
</dbReference>
<feature type="modified residue" description="4-aspartylphosphate" evidence="8">
    <location>
        <position position="55"/>
    </location>
</feature>
<gene>
    <name evidence="11" type="ORF">CWO92_04410</name>
</gene>
<evidence type="ECO:0000256" key="8">
    <source>
        <dbReference type="PROSITE-ProRule" id="PRU00169"/>
    </source>
</evidence>
<dbReference type="SUPFAM" id="SSF52172">
    <property type="entry name" value="CheY-like"/>
    <property type="match status" value="1"/>
</dbReference>
<keyword evidence="7" id="KW-0804">Transcription</keyword>
<dbReference type="Gene3D" id="1.10.10.60">
    <property type="entry name" value="Homeodomain-like"/>
    <property type="match status" value="2"/>
</dbReference>
<evidence type="ECO:0000313" key="11">
    <source>
        <dbReference type="EMBL" id="PKR86348.1"/>
    </source>
</evidence>
<dbReference type="InterPro" id="IPR009057">
    <property type="entry name" value="Homeodomain-like_sf"/>
</dbReference>
<dbReference type="InterPro" id="IPR011006">
    <property type="entry name" value="CheY-like_superfamily"/>
</dbReference>
<dbReference type="CDD" id="cd17536">
    <property type="entry name" value="REC_YesN-like"/>
    <property type="match status" value="1"/>
</dbReference>
<proteinExistence type="predicted"/>
<dbReference type="PANTHER" id="PTHR42713">
    <property type="entry name" value="HISTIDINE KINASE-RELATED"/>
    <property type="match status" value="1"/>
</dbReference>
<evidence type="ECO:0000256" key="5">
    <source>
        <dbReference type="ARBA" id="ARBA00023015"/>
    </source>
</evidence>
<protein>
    <recommendedName>
        <fullName evidence="13">DNA-binding response regulator</fullName>
    </recommendedName>
</protein>
<feature type="domain" description="Response regulatory" evidence="10">
    <location>
        <begin position="3"/>
        <end position="120"/>
    </location>
</feature>
<dbReference type="InterPro" id="IPR051552">
    <property type="entry name" value="HptR"/>
</dbReference>